<sequence length="332" mass="33809">MTSPHPATTPADTTPAATHATAAPAPAASGGWLGSYALLAVMWGCSFAFIALALDALTPVQVAFWRIAVGAVTLLVIAAVTRTPLPRDRRTLGHLTVLALLVNAVPFTLFALGQQSVSSVLAGIINAATPLTTLLWVALFFRAERPGPARASGLVLGFLGLLVVMGVWHGLGTGELSGVLACVGAITCYGLGFPYTRKFLAGTPYPPVALAAGQIGIAAVVMTPVVLVTGVAPVGDVTTAVVVAVLALGVLSSGVAFILNFRVIARAGTTTASSVTYLTPVVAAAVGVLFLGDHVTWNQPVGAVVVLLGVAIAQGRLRRRGPGTERRSASLR</sequence>
<dbReference type="InterPro" id="IPR037185">
    <property type="entry name" value="EmrE-like"/>
</dbReference>
<feature type="transmembrane region" description="Helical" evidence="7">
    <location>
        <begin position="177"/>
        <end position="196"/>
    </location>
</feature>
<reference evidence="9 10" key="1">
    <citation type="submission" date="2013-10" db="EMBL/GenBank/DDBJ databases">
        <authorList>
            <person name="Wang G."/>
            <person name="Zhuang W."/>
        </authorList>
    </citation>
    <scope>NUCLEOTIDE SEQUENCE [LARGE SCALE GENOMIC DNA]</scope>
    <source>
        <strain evidence="9 10">DSM 20118</strain>
    </source>
</reference>
<dbReference type="PANTHER" id="PTHR32322">
    <property type="entry name" value="INNER MEMBRANE TRANSPORTER"/>
    <property type="match status" value="1"/>
</dbReference>
<comment type="subcellular location">
    <subcellularLocation>
        <location evidence="1">Membrane</location>
        <topology evidence="1">Multi-pass membrane protein</topology>
    </subcellularLocation>
</comment>
<feature type="transmembrane region" description="Helical" evidence="7">
    <location>
        <begin position="119"/>
        <end position="141"/>
    </location>
</feature>
<evidence type="ECO:0000256" key="1">
    <source>
        <dbReference type="ARBA" id="ARBA00004141"/>
    </source>
</evidence>
<dbReference type="AlphaFoldDB" id="A0A0A0BD06"/>
<feature type="transmembrane region" description="Helical" evidence="7">
    <location>
        <begin position="271"/>
        <end position="291"/>
    </location>
</feature>
<dbReference type="EMBL" id="AXNT01000021">
    <property type="protein sequence ID" value="KGM03226.1"/>
    <property type="molecule type" value="Genomic_DNA"/>
</dbReference>
<evidence type="ECO:0000313" key="10">
    <source>
        <dbReference type="Proteomes" id="UP000029833"/>
    </source>
</evidence>
<evidence type="ECO:0000313" key="9">
    <source>
        <dbReference type="EMBL" id="KGM03226.1"/>
    </source>
</evidence>
<feature type="region of interest" description="Disordered" evidence="6">
    <location>
        <begin position="1"/>
        <end position="20"/>
    </location>
</feature>
<keyword evidence="5 7" id="KW-0472">Membrane</keyword>
<feature type="transmembrane region" description="Helical" evidence="7">
    <location>
        <begin position="63"/>
        <end position="80"/>
    </location>
</feature>
<feature type="transmembrane region" description="Helical" evidence="7">
    <location>
        <begin position="297"/>
        <end position="317"/>
    </location>
</feature>
<evidence type="ECO:0000256" key="7">
    <source>
        <dbReference type="SAM" id="Phobius"/>
    </source>
</evidence>
<feature type="transmembrane region" description="Helical" evidence="7">
    <location>
        <begin position="208"/>
        <end position="231"/>
    </location>
</feature>
<evidence type="ECO:0000256" key="6">
    <source>
        <dbReference type="SAM" id="MobiDB-lite"/>
    </source>
</evidence>
<dbReference type="RefSeq" id="WP_211254521.1">
    <property type="nucleotide sequence ID" value="NZ_AXNT01000021.1"/>
</dbReference>
<feature type="domain" description="EamA" evidence="8">
    <location>
        <begin position="37"/>
        <end position="165"/>
    </location>
</feature>
<dbReference type="PANTHER" id="PTHR32322:SF9">
    <property type="entry name" value="AMINO-ACID METABOLITE EFFLUX PUMP-RELATED"/>
    <property type="match status" value="1"/>
</dbReference>
<comment type="similarity">
    <text evidence="2">Belongs to the EamA transporter family.</text>
</comment>
<feature type="domain" description="EamA" evidence="8">
    <location>
        <begin position="177"/>
        <end position="312"/>
    </location>
</feature>
<feature type="transmembrane region" description="Helical" evidence="7">
    <location>
        <begin position="153"/>
        <end position="171"/>
    </location>
</feature>
<evidence type="ECO:0000256" key="3">
    <source>
        <dbReference type="ARBA" id="ARBA00022692"/>
    </source>
</evidence>
<comment type="caution">
    <text evidence="9">The sequence shown here is derived from an EMBL/GenBank/DDBJ whole genome shotgun (WGS) entry which is preliminary data.</text>
</comment>
<keyword evidence="4 7" id="KW-1133">Transmembrane helix</keyword>
<dbReference type="Proteomes" id="UP000029833">
    <property type="component" value="Unassembled WGS sequence"/>
</dbReference>
<dbReference type="SUPFAM" id="SSF103481">
    <property type="entry name" value="Multidrug resistance efflux transporter EmrE"/>
    <property type="match status" value="2"/>
</dbReference>
<dbReference type="STRING" id="1408250.Q760_08720"/>
<feature type="transmembrane region" description="Helical" evidence="7">
    <location>
        <begin position="92"/>
        <end position="113"/>
    </location>
</feature>
<feature type="transmembrane region" description="Helical" evidence="7">
    <location>
        <begin position="237"/>
        <end position="259"/>
    </location>
</feature>
<dbReference type="GO" id="GO:0016020">
    <property type="term" value="C:membrane"/>
    <property type="evidence" value="ECO:0007669"/>
    <property type="project" value="UniProtKB-SubCell"/>
</dbReference>
<evidence type="ECO:0000256" key="5">
    <source>
        <dbReference type="ARBA" id="ARBA00023136"/>
    </source>
</evidence>
<dbReference type="InterPro" id="IPR000620">
    <property type="entry name" value="EamA_dom"/>
</dbReference>
<evidence type="ECO:0000259" key="8">
    <source>
        <dbReference type="Pfam" id="PF00892"/>
    </source>
</evidence>
<keyword evidence="3 7" id="KW-0812">Transmembrane</keyword>
<name>A0A0A0BD06_9CELL</name>
<dbReference type="InterPro" id="IPR050638">
    <property type="entry name" value="AA-Vitamin_Transporters"/>
</dbReference>
<organism evidence="9 10">
    <name type="scientific">Cellulomonas cellasea DSM 20118</name>
    <dbReference type="NCBI Taxonomy" id="1408250"/>
    <lineage>
        <taxon>Bacteria</taxon>
        <taxon>Bacillati</taxon>
        <taxon>Actinomycetota</taxon>
        <taxon>Actinomycetes</taxon>
        <taxon>Micrococcales</taxon>
        <taxon>Cellulomonadaceae</taxon>
        <taxon>Cellulomonas</taxon>
    </lineage>
</organism>
<protein>
    <recommendedName>
        <fullName evidence="8">EamA domain-containing protein</fullName>
    </recommendedName>
</protein>
<gene>
    <name evidence="9" type="ORF">Q760_08720</name>
</gene>
<accession>A0A0A0BD06</accession>
<feature type="transmembrane region" description="Helical" evidence="7">
    <location>
        <begin position="36"/>
        <end position="57"/>
    </location>
</feature>
<evidence type="ECO:0000256" key="4">
    <source>
        <dbReference type="ARBA" id="ARBA00022989"/>
    </source>
</evidence>
<evidence type="ECO:0000256" key="2">
    <source>
        <dbReference type="ARBA" id="ARBA00007362"/>
    </source>
</evidence>
<dbReference type="Pfam" id="PF00892">
    <property type="entry name" value="EamA"/>
    <property type="match status" value="2"/>
</dbReference>
<proteinExistence type="inferred from homology"/>
<keyword evidence="10" id="KW-1185">Reference proteome</keyword>